<dbReference type="InterPro" id="IPR029787">
    <property type="entry name" value="Nucleotide_cyclase"/>
</dbReference>
<dbReference type="SMART" id="SM00044">
    <property type="entry name" value="CYCc"/>
    <property type="match status" value="1"/>
</dbReference>
<dbReference type="Gene3D" id="3.30.70.1230">
    <property type="entry name" value="Nucleotide cyclase"/>
    <property type="match status" value="1"/>
</dbReference>
<dbReference type="EMBL" id="JACIEH010000003">
    <property type="protein sequence ID" value="MBB4100057.1"/>
    <property type="molecule type" value="Genomic_DNA"/>
</dbReference>
<dbReference type="CDD" id="cd07302">
    <property type="entry name" value="CHD"/>
    <property type="match status" value="1"/>
</dbReference>
<feature type="domain" description="Guanylate cyclase" evidence="4">
    <location>
        <begin position="20"/>
        <end position="145"/>
    </location>
</feature>
<dbReference type="Pfam" id="PF13191">
    <property type="entry name" value="AAA_16"/>
    <property type="match status" value="1"/>
</dbReference>
<evidence type="ECO:0000313" key="5">
    <source>
        <dbReference type="EMBL" id="MBB4100057.1"/>
    </source>
</evidence>
<dbReference type="Proteomes" id="UP000557392">
    <property type="component" value="Unassembled WGS sequence"/>
</dbReference>
<name>A0A7W6NXV6_9SPHN</name>
<dbReference type="RefSeq" id="WP_183999387.1">
    <property type="nucleotide sequence ID" value="NZ_JACIEH010000003.1"/>
</dbReference>
<feature type="region of interest" description="Disordered" evidence="3">
    <location>
        <begin position="942"/>
        <end position="963"/>
    </location>
</feature>
<dbReference type="GO" id="GO:0005737">
    <property type="term" value="C:cytoplasm"/>
    <property type="evidence" value="ECO:0007669"/>
    <property type="project" value="TreeGrafter"/>
</dbReference>
<gene>
    <name evidence="5" type="ORF">GGR46_003629</name>
</gene>
<reference evidence="5 6" key="1">
    <citation type="submission" date="2020-08" db="EMBL/GenBank/DDBJ databases">
        <title>Genomic Encyclopedia of Type Strains, Phase IV (KMG-IV): sequencing the most valuable type-strain genomes for metagenomic binning, comparative biology and taxonomic classification.</title>
        <authorList>
            <person name="Goeker M."/>
        </authorList>
    </citation>
    <scope>NUCLEOTIDE SEQUENCE [LARGE SCALE GENOMIC DNA]</scope>
    <source>
        <strain evidence="5 6">DSM 101806</strain>
    </source>
</reference>
<evidence type="ECO:0000256" key="3">
    <source>
        <dbReference type="SAM" id="MobiDB-lite"/>
    </source>
</evidence>
<keyword evidence="2" id="KW-0067">ATP-binding</keyword>
<dbReference type="InterPro" id="IPR011990">
    <property type="entry name" value="TPR-like_helical_dom_sf"/>
</dbReference>
<proteinExistence type="predicted"/>
<dbReference type="PANTHER" id="PTHR16305">
    <property type="entry name" value="TESTICULAR SOLUBLE ADENYLYL CYCLASE"/>
    <property type="match status" value="1"/>
</dbReference>
<dbReference type="Pfam" id="PF00211">
    <property type="entry name" value="Guanylate_cyc"/>
    <property type="match status" value="1"/>
</dbReference>
<dbReference type="SUPFAM" id="SSF48452">
    <property type="entry name" value="TPR-like"/>
    <property type="match status" value="1"/>
</dbReference>
<dbReference type="GO" id="GO:0004016">
    <property type="term" value="F:adenylate cyclase activity"/>
    <property type="evidence" value="ECO:0007669"/>
    <property type="project" value="TreeGrafter"/>
</dbReference>
<keyword evidence="6" id="KW-1185">Reference proteome</keyword>
<dbReference type="PANTHER" id="PTHR16305:SF28">
    <property type="entry name" value="GUANYLATE CYCLASE DOMAIN-CONTAINING PROTEIN"/>
    <property type="match status" value="1"/>
</dbReference>
<sequence>MQNESLRQVSADGAQRRDITVLFVDLAGSTELARSMDPEACHRLLSAFLEHCAVSISNAGGHVARFMGDGVLAYFGFPQVREDDAQRAVSAALAIRDGCPRLGDLVSARSGIASGSVILGAAIGSAEAREVPVFGDAANLAARLQAAAQPGHILVAQGVAERTGACFSFKRSPPLVLKGFPELSHGWEVLGRKRSGRVTDGGGAPEGPIIGREDEQARLVAAWQAAREGHGGACLIEGQAGVGKTRLVAELASHLLPEVHAHVVAADSLRTQAPLGLISRLLEQLSRDHSGDLLPPHWNAEGEEAARDNVIARTIVDSIGGPAILILEDLHWADPSSREVLDAMVLEVVERPVLIVATSRLETGGAPGAGWQRIPLEPLGPDQTAELVGGLARGGLSANDVQHVILRSGGVPLFARELVRLLSDAGRRPDVRSVPETLAGLLLARLTALGPSMALAQCAAVLGVEAPVSTISALAGRRGVDLAAGLTALERERVATISGSPPTLRFTHALFREAALETLLADDSRALHRDAADILEDDPEGVPDAVLAEFWERAGEGDRALRALDRAVAAARERRAWPEVRHLTEWCLALLRQVPLERQDIQLELKTRNLHAEALQITTGYSSPATRAAAAEAQRTARRVGEIYQSMLGVAGQWMAASSAGDYRKAQTIAAECMSLARLHGGADALAAGHMVEMTTRYRVGDLIGAEASFVSGQGFFDAEPFLARAGAIPQTFGNAALVAVLLGDSVAARRRCAHALRASRRQPSPYDRCFAAYMVAMVEILLGADRRAAGLGETALRLAGTLGFPQFAATASIVLGRARAGYGDVASGMVLLRQGLQGMAEAHARNAQTLYLTWFGEAALLGGDLDAAIEATRSALGINPDELFYRPEALRVRALALLGQGLEEEARNALGEGLALARAMHAPWFLNRMRPLVGRLGLSDQEMRTSSPSTTSMAVSLVDPPV</sequence>
<accession>A0A7W6NXV6</accession>
<evidence type="ECO:0000256" key="2">
    <source>
        <dbReference type="ARBA" id="ARBA00022840"/>
    </source>
</evidence>
<feature type="compositionally biased region" description="Polar residues" evidence="3">
    <location>
        <begin position="945"/>
        <end position="955"/>
    </location>
</feature>
<dbReference type="InterPro" id="IPR041664">
    <property type="entry name" value="AAA_16"/>
</dbReference>
<comment type="caution">
    <text evidence="5">The sequence shown here is derived from an EMBL/GenBank/DDBJ whole genome shotgun (WGS) entry which is preliminary data.</text>
</comment>
<dbReference type="InterPro" id="IPR001054">
    <property type="entry name" value="A/G_cyclase"/>
</dbReference>
<dbReference type="Gene3D" id="1.25.40.10">
    <property type="entry name" value="Tetratricopeptide repeat domain"/>
    <property type="match status" value="1"/>
</dbReference>
<dbReference type="GO" id="GO:0009190">
    <property type="term" value="P:cyclic nucleotide biosynthetic process"/>
    <property type="evidence" value="ECO:0007669"/>
    <property type="project" value="InterPro"/>
</dbReference>
<dbReference type="GO" id="GO:0035556">
    <property type="term" value="P:intracellular signal transduction"/>
    <property type="evidence" value="ECO:0007669"/>
    <property type="project" value="InterPro"/>
</dbReference>
<protein>
    <submittedName>
        <fullName evidence="5">Class 3 adenylate cyclase/tetratricopeptide (TPR) repeat protein</fullName>
    </submittedName>
</protein>
<dbReference type="GO" id="GO:0005524">
    <property type="term" value="F:ATP binding"/>
    <property type="evidence" value="ECO:0007669"/>
    <property type="project" value="UniProtKB-KW"/>
</dbReference>
<dbReference type="Gene3D" id="3.40.50.300">
    <property type="entry name" value="P-loop containing nucleotide triphosphate hydrolases"/>
    <property type="match status" value="1"/>
</dbReference>
<keyword evidence="1" id="KW-0547">Nucleotide-binding</keyword>
<dbReference type="SUPFAM" id="SSF52540">
    <property type="entry name" value="P-loop containing nucleoside triphosphate hydrolases"/>
    <property type="match status" value="1"/>
</dbReference>
<dbReference type="InterPro" id="IPR027417">
    <property type="entry name" value="P-loop_NTPase"/>
</dbReference>
<evidence type="ECO:0000313" key="6">
    <source>
        <dbReference type="Proteomes" id="UP000557392"/>
    </source>
</evidence>
<dbReference type="SUPFAM" id="SSF55073">
    <property type="entry name" value="Nucleotide cyclase"/>
    <property type="match status" value="1"/>
</dbReference>
<dbReference type="PROSITE" id="PS50125">
    <property type="entry name" value="GUANYLATE_CYCLASE_2"/>
    <property type="match status" value="1"/>
</dbReference>
<organism evidence="5 6">
    <name type="scientific">Sphingomonas kyeonggiensis</name>
    <dbReference type="NCBI Taxonomy" id="1268553"/>
    <lineage>
        <taxon>Bacteria</taxon>
        <taxon>Pseudomonadati</taxon>
        <taxon>Pseudomonadota</taxon>
        <taxon>Alphaproteobacteria</taxon>
        <taxon>Sphingomonadales</taxon>
        <taxon>Sphingomonadaceae</taxon>
        <taxon>Sphingomonas</taxon>
    </lineage>
</organism>
<dbReference type="AlphaFoldDB" id="A0A7W6NXV6"/>
<evidence type="ECO:0000259" key="4">
    <source>
        <dbReference type="PROSITE" id="PS50125"/>
    </source>
</evidence>
<evidence type="ECO:0000256" key="1">
    <source>
        <dbReference type="ARBA" id="ARBA00022741"/>
    </source>
</evidence>